<sequence length="309" mass="32835">MSTTRMIAVLMLLMVGLVSSDINCPDGHQCTDESTCCKTSSGYECCPYPSAVCCDDQTHCCPNGYTCDTQSGQCKKQGLPLVAIPLLKRVPAKKPQSPMSSAPVSESVNVSVVHCDNQAACPDGTTCCKAPSGIWYCCPLPMAQCCSDGTHCCPHGYHCDPTLTRCQPGGLSLPASPHLPSPRVKTTKDRCCLTETGCCPSGFHCDEAGGSCVSDTHEGIPMTPLVQATDGKAASGVIRCDGSFFCPAKYSCCQTPSGKWGCCPYQLGQCCKDGKHCCEYGYTCGDQSDQCLKGYFRIPAGQRKKAQFL</sequence>
<reference evidence="8" key="1">
    <citation type="submission" date="2025-08" db="UniProtKB">
        <authorList>
            <consortium name="RefSeq"/>
        </authorList>
    </citation>
    <scope>IDENTIFICATION</scope>
</reference>
<evidence type="ECO:0000259" key="6">
    <source>
        <dbReference type="PROSITE" id="PS00799"/>
    </source>
</evidence>
<keyword evidence="5" id="KW-0732">Signal</keyword>
<keyword evidence="4" id="KW-1015">Disulfide bond</keyword>
<evidence type="ECO:0000313" key="8">
    <source>
        <dbReference type="RefSeq" id="XP_030645255.1"/>
    </source>
</evidence>
<name>A0A6J2WI89_CHACN</name>
<evidence type="ECO:0000256" key="2">
    <source>
        <dbReference type="ARBA" id="ARBA00010093"/>
    </source>
</evidence>
<evidence type="ECO:0000256" key="3">
    <source>
        <dbReference type="ARBA" id="ARBA00022525"/>
    </source>
</evidence>
<dbReference type="SUPFAM" id="SSF57277">
    <property type="entry name" value="Granulin repeat"/>
    <property type="match status" value="2"/>
</dbReference>
<dbReference type="InParanoid" id="A0A6J2WI89"/>
<organism evidence="7 8">
    <name type="scientific">Chanos chanos</name>
    <name type="common">Milkfish</name>
    <name type="synonym">Mugil chanos</name>
    <dbReference type="NCBI Taxonomy" id="29144"/>
    <lineage>
        <taxon>Eukaryota</taxon>
        <taxon>Metazoa</taxon>
        <taxon>Chordata</taxon>
        <taxon>Craniata</taxon>
        <taxon>Vertebrata</taxon>
        <taxon>Euteleostomi</taxon>
        <taxon>Actinopterygii</taxon>
        <taxon>Neopterygii</taxon>
        <taxon>Teleostei</taxon>
        <taxon>Ostariophysi</taxon>
        <taxon>Gonorynchiformes</taxon>
        <taxon>Chanidae</taxon>
        <taxon>Chanos</taxon>
    </lineage>
</organism>
<dbReference type="RefSeq" id="XP_030645255.1">
    <property type="nucleotide sequence ID" value="XM_030789395.1"/>
</dbReference>
<feature type="signal peptide" evidence="5">
    <location>
        <begin position="1"/>
        <end position="20"/>
    </location>
</feature>
<dbReference type="Gene3D" id="2.10.25.160">
    <property type="entry name" value="Granulin"/>
    <property type="match status" value="3"/>
</dbReference>
<dbReference type="PANTHER" id="PTHR12274">
    <property type="entry name" value="GRANULIN"/>
    <property type="match status" value="1"/>
</dbReference>
<dbReference type="InterPro" id="IPR000118">
    <property type="entry name" value="Granulin"/>
</dbReference>
<dbReference type="InterPro" id="IPR037277">
    <property type="entry name" value="Granulin_sf"/>
</dbReference>
<feature type="chain" id="PRO_5026942637" evidence="5">
    <location>
        <begin position="21"/>
        <end position="309"/>
    </location>
</feature>
<dbReference type="AlphaFoldDB" id="A0A6J2WI89"/>
<keyword evidence="3" id="KW-0964">Secreted</keyword>
<dbReference type="Pfam" id="PF00396">
    <property type="entry name" value="Granulin"/>
    <property type="match status" value="3"/>
</dbReference>
<dbReference type="PROSITE" id="PS00799">
    <property type="entry name" value="GRANULINS"/>
    <property type="match status" value="2"/>
</dbReference>
<dbReference type="SMART" id="SM00277">
    <property type="entry name" value="GRAN"/>
    <property type="match status" value="3"/>
</dbReference>
<protein>
    <submittedName>
        <fullName evidence="8">Progranulin-like</fullName>
    </submittedName>
</protein>
<feature type="domain" description="Granulins" evidence="6">
    <location>
        <begin position="54"/>
        <end position="67"/>
    </location>
</feature>
<accession>A0A6J2WI89</accession>
<dbReference type="Proteomes" id="UP000504632">
    <property type="component" value="Chromosome 12"/>
</dbReference>
<evidence type="ECO:0000256" key="5">
    <source>
        <dbReference type="SAM" id="SignalP"/>
    </source>
</evidence>
<keyword evidence="7" id="KW-1185">Reference proteome</keyword>
<dbReference type="GeneID" id="115825611"/>
<proteinExistence type="inferred from homology"/>
<dbReference type="InterPro" id="IPR039036">
    <property type="entry name" value="Granulin_fam"/>
</dbReference>
<gene>
    <name evidence="8" type="primary">LOC115825611</name>
</gene>
<dbReference type="GO" id="GO:0005576">
    <property type="term" value="C:extracellular region"/>
    <property type="evidence" value="ECO:0007669"/>
    <property type="project" value="UniProtKB-SubCell"/>
</dbReference>
<evidence type="ECO:0000256" key="1">
    <source>
        <dbReference type="ARBA" id="ARBA00004613"/>
    </source>
</evidence>
<comment type="similarity">
    <text evidence="2">Belongs to the granulin family.</text>
</comment>
<feature type="domain" description="Granulins" evidence="6">
    <location>
        <begin position="146"/>
        <end position="159"/>
    </location>
</feature>
<dbReference type="OrthoDB" id="5949339at2759"/>
<evidence type="ECO:0000256" key="4">
    <source>
        <dbReference type="ARBA" id="ARBA00023157"/>
    </source>
</evidence>
<evidence type="ECO:0000313" key="7">
    <source>
        <dbReference type="Proteomes" id="UP000504632"/>
    </source>
</evidence>
<comment type="subcellular location">
    <subcellularLocation>
        <location evidence="1">Secreted</location>
    </subcellularLocation>
</comment>
<dbReference type="PANTHER" id="PTHR12274:SF3">
    <property type="entry name" value="PROGRANULIN"/>
    <property type="match status" value="1"/>
</dbReference>